<sequence>MELQDYVQIVKRRWWIVVLTALIAAAGAFVFSRLQTPIYKSSMKLTIQPARTDFGQTQAAKQLLSSYISIIRTERNAAEVGKRLQLDYSPAYIYGQTRMADDAASYGVEIEVRDYDGETANRIAREWAQLFVEFRNRDNAKQRREDRVEAILGDDPRYVQDYPRTGVNTAAGLLLGLAAGAGIVALLEWQQSALLRAPRDVERRLSLPVVGDIPAH</sequence>
<name>A0A2M8QEF8_9CHLR</name>
<comment type="caution">
    <text evidence="9">The sequence shown here is derived from an EMBL/GenBank/DDBJ whole genome shotgun (WGS) entry which is preliminary data.</text>
</comment>
<dbReference type="PANTHER" id="PTHR32309:SF13">
    <property type="entry name" value="FERRIC ENTEROBACTIN TRANSPORT PROTEIN FEPE"/>
    <property type="match status" value="1"/>
</dbReference>
<evidence type="ECO:0000256" key="4">
    <source>
        <dbReference type="ARBA" id="ARBA00022692"/>
    </source>
</evidence>
<dbReference type="PANTHER" id="PTHR32309">
    <property type="entry name" value="TYROSINE-PROTEIN KINASE"/>
    <property type="match status" value="1"/>
</dbReference>
<evidence type="ECO:0000256" key="2">
    <source>
        <dbReference type="ARBA" id="ARBA00006683"/>
    </source>
</evidence>
<dbReference type="AlphaFoldDB" id="A0A2M8QEF8"/>
<reference evidence="9 10" key="1">
    <citation type="submission" date="2017-11" db="EMBL/GenBank/DDBJ databases">
        <title>Evolution of Phototrophy in the Chloroflexi Phylum Driven by Horizontal Gene Transfer.</title>
        <authorList>
            <person name="Ward L.M."/>
            <person name="Hemp J."/>
            <person name="Shih P.M."/>
            <person name="Mcglynn S.E."/>
            <person name="Fischer W."/>
        </authorList>
    </citation>
    <scope>NUCLEOTIDE SEQUENCE [LARGE SCALE GENOMIC DNA]</scope>
    <source>
        <strain evidence="9">JP3_7</strain>
    </source>
</reference>
<keyword evidence="5 7" id="KW-1133">Transmembrane helix</keyword>
<protein>
    <recommendedName>
        <fullName evidence="8">Polysaccharide chain length determinant N-terminal domain-containing protein</fullName>
    </recommendedName>
</protein>
<evidence type="ECO:0000256" key="6">
    <source>
        <dbReference type="ARBA" id="ARBA00023136"/>
    </source>
</evidence>
<dbReference type="InterPro" id="IPR050445">
    <property type="entry name" value="Bact_polysacc_biosynth/exp"/>
</dbReference>
<dbReference type="Pfam" id="PF02706">
    <property type="entry name" value="Wzz"/>
    <property type="match status" value="1"/>
</dbReference>
<keyword evidence="3" id="KW-1003">Cell membrane</keyword>
<evidence type="ECO:0000256" key="5">
    <source>
        <dbReference type="ARBA" id="ARBA00022989"/>
    </source>
</evidence>
<dbReference type="GO" id="GO:0004713">
    <property type="term" value="F:protein tyrosine kinase activity"/>
    <property type="evidence" value="ECO:0007669"/>
    <property type="project" value="TreeGrafter"/>
</dbReference>
<evidence type="ECO:0000313" key="10">
    <source>
        <dbReference type="Proteomes" id="UP000230790"/>
    </source>
</evidence>
<accession>A0A2M8QEF8</accession>
<keyword evidence="4 7" id="KW-0812">Transmembrane</keyword>
<feature type="domain" description="Polysaccharide chain length determinant N-terminal" evidence="8">
    <location>
        <begin position="2"/>
        <end position="80"/>
    </location>
</feature>
<keyword evidence="6 7" id="KW-0472">Membrane</keyword>
<evidence type="ECO:0000256" key="3">
    <source>
        <dbReference type="ARBA" id="ARBA00022475"/>
    </source>
</evidence>
<comment type="subcellular location">
    <subcellularLocation>
        <location evidence="1">Cell membrane</location>
        <topology evidence="1">Multi-pass membrane protein</topology>
    </subcellularLocation>
</comment>
<evidence type="ECO:0000313" key="9">
    <source>
        <dbReference type="EMBL" id="PJF48184.1"/>
    </source>
</evidence>
<comment type="similarity">
    <text evidence="2">Belongs to the CpsC/CapA family.</text>
</comment>
<dbReference type="EMBL" id="PGTN01000021">
    <property type="protein sequence ID" value="PJF48184.1"/>
    <property type="molecule type" value="Genomic_DNA"/>
</dbReference>
<feature type="transmembrane region" description="Helical" evidence="7">
    <location>
        <begin position="14"/>
        <end position="34"/>
    </location>
</feature>
<evidence type="ECO:0000256" key="1">
    <source>
        <dbReference type="ARBA" id="ARBA00004651"/>
    </source>
</evidence>
<evidence type="ECO:0000256" key="7">
    <source>
        <dbReference type="SAM" id="Phobius"/>
    </source>
</evidence>
<gene>
    <name evidence="9" type="ORF">CUN48_04665</name>
</gene>
<dbReference type="GO" id="GO:0005886">
    <property type="term" value="C:plasma membrane"/>
    <property type="evidence" value="ECO:0007669"/>
    <property type="project" value="UniProtKB-SubCell"/>
</dbReference>
<dbReference type="Proteomes" id="UP000230790">
    <property type="component" value="Unassembled WGS sequence"/>
</dbReference>
<dbReference type="InterPro" id="IPR003856">
    <property type="entry name" value="LPS_length_determ_N"/>
</dbReference>
<evidence type="ECO:0000259" key="8">
    <source>
        <dbReference type="Pfam" id="PF02706"/>
    </source>
</evidence>
<organism evidence="9 10">
    <name type="scientific">Candidatus Thermofonsia Clade 3 bacterium</name>
    <dbReference type="NCBI Taxonomy" id="2364212"/>
    <lineage>
        <taxon>Bacteria</taxon>
        <taxon>Bacillati</taxon>
        <taxon>Chloroflexota</taxon>
        <taxon>Candidatus Thermofontia</taxon>
        <taxon>Candidatus Thermofonsia Clade 3</taxon>
    </lineage>
</organism>
<proteinExistence type="inferred from homology"/>
<feature type="transmembrane region" description="Helical" evidence="7">
    <location>
        <begin position="167"/>
        <end position="187"/>
    </location>
</feature>